<dbReference type="PROSITE" id="PS01124">
    <property type="entry name" value="HTH_ARAC_FAMILY_2"/>
    <property type="match status" value="1"/>
</dbReference>
<reference evidence="6" key="1">
    <citation type="journal article" date="2019" name="Int. J. Syst. Evol. Microbiol.">
        <title>The Global Catalogue of Microorganisms (GCM) 10K type strain sequencing project: providing services to taxonomists for standard genome sequencing and annotation.</title>
        <authorList>
            <consortium name="The Broad Institute Genomics Platform"/>
            <consortium name="The Broad Institute Genome Sequencing Center for Infectious Disease"/>
            <person name="Wu L."/>
            <person name="Ma J."/>
        </authorList>
    </citation>
    <scope>NUCLEOTIDE SEQUENCE [LARGE SCALE GENOMIC DNA]</scope>
    <source>
        <strain evidence="6">KCTC 12907</strain>
    </source>
</reference>
<evidence type="ECO:0000256" key="2">
    <source>
        <dbReference type="ARBA" id="ARBA00023125"/>
    </source>
</evidence>
<dbReference type="RefSeq" id="WP_378048017.1">
    <property type="nucleotide sequence ID" value="NZ_JBHMDN010000016.1"/>
</dbReference>
<dbReference type="Gene3D" id="1.10.10.60">
    <property type="entry name" value="Homeodomain-like"/>
    <property type="match status" value="2"/>
</dbReference>
<keyword evidence="3" id="KW-0804">Transcription</keyword>
<dbReference type="SUPFAM" id="SSF51215">
    <property type="entry name" value="Regulatory protein AraC"/>
    <property type="match status" value="1"/>
</dbReference>
<dbReference type="PANTHER" id="PTHR46796">
    <property type="entry name" value="HTH-TYPE TRANSCRIPTIONAL ACTIVATOR RHAS-RELATED"/>
    <property type="match status" value="1"/>
</dbReference>
<dbReference type="SMART" id="SM00342">
    <property type="entry name" value="HTH_ARAC"/>
    <property type="match status" value="1"/>
</dbReference>
<organism evidence="5 6">
    <name type="scientific">Cohnella cellulosilytica</name>
    <dbReference type="NCBI Taxonomy" id="986710"/>
    <lineage>
        <taxon>Bacteria</taxon>
        <taxon>Bacillati</taxon>
        <taxon>Bacillota</taxon>
        <taxon>Bacilli</taxon>
        <taxon>Bacillales</taxon>
        <taxon>Paenibacillaceae</taxon>
        <taxon>Cohnella</taxon>
    </lineage>
</organism>
<accession>A0ABW2F9Y9</accession>
<evidence type="ECO:0000259" key="4">
    <source>
        <dbReference type="PROSITE" id="PS01124"/>
    </source>
</evidence>
<dbReference type="InterPro" id="IPR037923">
    <property type="entry name" value="HTH-like"/>
</dbReference>
<dbReference type="InterPro" id="IPR050204">
    <property type="entry name" value="AraC_XylS_family_regulators"/>
</dbReference>
<name>A0ABW2F9Y9_9BACL</name>
<dbReference type="EMBL" id="JBHTAI010000002">
    <property type="protein sequence ID" value="MFC7147820.1"/>
    <property type="molecule type" value="Genomic_DNA"/>
</dbReference>
<evidence type="ECO:0000313" key="5">
    <source>
        <dbReference type="EMBL" id="MFC7147820.1"/>
    </source>
</evidence>
<keyword evidence="6" id="KW-1185">Reference proteome</keyword>
<feature type="domain" description="HTH araC/xylS-type" evidence="4">
    <location>
        <begin position="192"/>
        <end position="290"/>
    </location>
</feature>
<dbReference type="Proteomes" id="UP001596378">
    <property type="component" value="Unassembled WGS sequence"/>
</dbReference>
<keyword evidence="1" id="KW-0805">Transcription regulation</keyword>
<comment type="caution">
    <text evidence="5">The sequence shown here is derived from an EMBL/GenBank/DDBJ whole genome shotgun (WGS) entry which is preliminary data.</text>
</comment>
<dbReference type="Pfam" id="PF02311">
    <property type="entry name" value="AraC_binding"/>
    <property type="match status" value="1"/>
</dbReference>
<dbReference type="InterPro" id="IPR009057">
    <property type="entry name" value="Homeodomain-like_sf"/>
</dbReference>
<gene>
    <name evidence="5" type="ORF">ACFQMJ_04660</name>
</gene>
<sequence length="295" mass="34204">MRNFADFTARNPVVPYIRECDFAVRSPWSVAERRLLDYLLIYIQNGSCRFRVDGKAYSFEQGEFCLIQPGSLVVLEGLGNTVTPFAHFDLFYNPERESSFPTRAGQTVLDAYFHLLQPRLDELLETEMPCRLRLRYPSKFRDTFLQVVEHWQYHDPVMQLRAQAGMTELAIMLLEDYEADRSSPGVLQQALNWIASYFSLHLDQEIRIEDMARKANLSPSRFNAVFKAQYGVTPHQYLLDMRVSHACELLRNTELSQEQIAAYCGFADVHHFSKSFRVKIGLPPGRYRSEQRGAQ</sequence>
<dbReference type="InterPro" id="IPR018060">
    <property type="entry name" value="HTH_AraC"/>
</dbReference>
<evidence type="ECO:0000256" key="3">
    <source>
        <dbReference type="ARBA" id="ARBA00023163"/>
    </source>
</evidence>
<dbReference type="InterPro" id="IPR003313">
    <property type="entry name" value="AraC-bd"/>
</dbReference>
<evidence type="ECO:0000313" key="6">
    <source>
        <dbReference type="Proteomes" id="UP001596378"/>
    </source>
</evidence>
<protein>
    <submittedName>
        <fullName evidence="5">Helix-turn-helix domain-containing protein</fullName>
    </submittedName>
</protein>
<proteinExistence type="predicted"/>
<dbReference type="PANTHER" id="PTHR46796:SF6">
    <property type="entry name" value="ARAC SUBFAMILY"/>
    <property type="match status" value="1"/>
</dbReference>
<keyword evidence="2" id="KW-0238">DNA-binding</keyword>
<dbReference type="Pfam" id="PF12833">
    <property type="entry name" value="HTH_18"/>
    <property type="match status" value="1"/>
</dbReference>
<evidence type="ECO:0000256" key="1">
    <source>
        <dbReference type="ARBA" id="ARBA00023015"/>
    </source>
</evidence>
<dbReference type="SUPFAM" id="SSF46689">
    <property type="entry name" value="Homeodomain-like"/>
    <property type="match status" value="2"/>
</dbReference>